<protein>
    <recommendedName>
        <fullName evidence="4">DUF2232 domain-containing protein</fullName>
    </recommendedName>
</protein>
<evidence type="ECO:0000313" key="3">
    <source>
        <dbReference type="Proteomes" id="UP001400965"/>
    </source>
</evidence>
<feature type="transmembrane region" description="Helical" evidence="1">
    <location>
        <begin position="97"/>
        <end position="118"/>
    </location>
</feature>
<keyword evidence="1" id="KW-1133">Transmembrane helix</keyword>
<gene>
    <name evidence="2" type="ORF">GCM10008917_16870</name>
</gene>
<accession>A0ABN1M4Z8</accession>
<organism evidence="2 3">
    <name type="scientific">Paraclostridium tenue</name>
    <dbReference type="NCBI Taxonomy" id="1737"/>
    <lineage>
        <taxon>Bacteria</taxon>
        <taxon>Bacillati</taxon>
        <taxon>Bacillota</taxon>
        <taxon>Clostridia</taxon>
        <taxon>Peptostreptococcales</taxon>
        <taxon>Peptostreptococcaceae</taxon>
        <taxon>Paraclostridium</taxon>
    </lineage>
</organism>
<keyword evidence="1" id="KW-0812">Transmembrane</keyword>
<keyword evidence="1" id="KW-0472">Membrane</keyword>
<evidence type="ECO:0000256" key="1">
    <source>
        <dbReference type="SAM" id="Phobius"/>
    </source>
</evidence>
<feature type="transmembrane region" description="Helical" evidence="1">
    <location>
        <begin position="73"/>
        <end position="90"/>
    </location>
</feature>
<feature type="transmembrane region" description="Helical" evidence="1">
    <location>
        <begin position="124"/>
        <end position="148"/>
    </location>
</feature>
<evidence type="ECO:0000313" key="2">
    <source>
        <dbReference type="EMBL" id="GAA0864234.1"/>
    </source>
</evidence>
<comment type="caution">
    <text evidence="2">The sequence shown here is derived from an EMBL/GenBank/DDBJ whole genome shotgun (WGS) entry which is preliminary data.</text>
</comment>
<proteinExistence type="predicted"/>
<sequence length="163" mass="19131">MSKKIAYTGILLALNIILLLLSNIIPINTIFFMGLASFLISIVIMEYGLKLGILFYISSFVLSFLVLSNKAQWLIYVFTFGIYGLIKYFVEKDRPFYIDILLKLVYANLIILSLYFMLKGIIYIPVNIFTILVFQFAFLIYDYVYTLFIDYYEQSIRKIIKPR</sequence>
<keyword evidence="3" id="KW-1185">Reference proteome</keyword>
<dbReference type="Proteomes" id="UP001400965">
    <property type="component" value="Unassembled WGS sequence"/>
</dbReference>
<name>A0ABN1M4Z8_9FIRM</name>
<evidence type="ECO:0008006" key="4">
    <source>
        <dbReference type="Google" id="ProtNLM"/>
    </source>
</evidence>
<feature type="transmembrane region" description="Helical" evidence="1">
    <location>
        <begin position="12"/>
        <end position="40"/>
    </location>
</feature>
<reference evidence="2 3" key="1">
    <citation type="journal article" date="2019" name="Int. J. Syst. Evol. Microbiol.">
        <title>The Global Catalogue of Microorganisms (GCM) 10K type strain sequencing project: providing services to taxonomists for standard genome sequencing and annotation.</title>
        <authorList>
            <consortium name="The Broad Institute Genomics Platform"/>
            <consortium name="The Broad Institute Genome Sequencing Center for Infectious Disease"/>
            <person name="Wu L."/>
            <person name="Ma J."/>
        </authorList>
    </citation>
    <scope>NUCLEOTIDE SEQUENCE [LARGE SCALE GENOMIC DNA]</scope>
    <source>
        <strain evidence="2 3">JCM 6486</strain>
    </source>
</reference>
<dbReference type="EMBL" id="BAAACP010000009">
    <property type="protein sequence ID" value="GAA0864234.1"/>
    <property type="molecule type" value="Genomic_DNA"/>
</dbReference>
<dbReference type="RefSeq" id="WP_346044887.1">
    <property type="nucleotide sequence ID" value="NZ_BAAACP010000009.1"/>
</dbReference>